<name>A0A553P777_TIGCA</name>
<comment type="caution">
    <text evidence="2">The sequence shown here is derived from an EMBL/GenBank/DDBJ whole genome shotgun (WGS) entry which is preliminary data.</text>
</comment>
<reference evidence="2 3" key="1">
    <citation type="journal article" date="2018" name="Nat. Ecol. Evol.">
        <title>Genomic signatures of mitonuclear coevolution across populations of Tigriopus californicus.</title>
        <authorList>
            <person name="Barreto F.S."/>
            <person name="Watson E.T."/>
            <person name="Lima T.G."/>
            <person name="Willett C.S."/>
            <person name="Edmands S."/>
            <person name="Li W."/>
            <person name="Burton R.S."/>
        </authorList>
    </citation>
    <scope>NUCLEOTIDE SEQUENCE [LARGE SCALE GENOMIC DNA]</scope>
    <source>
        <strain evidence="2 3">San Diego</strain>
    </source>
</reference>
<keyword evidence="1" id="KW-0812">Transmembrane</keyword>
<gene>
    <name evidence="2" type="ORF">TCAL_13770</name>
</gene>
<sequence length="198" mass="21103">MYSKFVSPQGSSKEMVGLRLGLGCLLHFGGVLAFDYAYEVPSVPKMLQDVQGIEELVASQTTESEFANRQGFYQANPYERQDGLVTSIPLLVALGVGGIVAGAAVVQNANQARDNLQSQLDTINTRITSSSNSVSSLSSSLSSLTSTTNINTARAISACSLSCKWCGSSYSQAPSNDRYRSTNLNRQLVMAIGNNTCP</sequence>
<organism evidence="2 3">
    <name type="scientific">Tigriopus californicus</name>
    <name type="common">Marine copepod</name>
    <dbReference type="NCBI Taxonomy" id="6832"/>
    <lineage>
        <taxon>Eukaryota</taxon>
        <taxon>Metazoa</taxon>
        <taxon>Ecdysozoa</taxon>
        <taxon>Arthropoda</taxon>
        <taxon>Crustacea</taxon>
        <taxon>Multicrustacea</taxon>
        <taxon>Hexanauplia</taxon>
        <taxon>Copepoda</taxon>
        <taxon>Harpacticoida</taxon>
        <taxon>Harpacticidae</taxon>
        <taxon>Tigriopus</taxon>
    </lineage>
</organism>
<dbReference type="AlphaFoldDB" id="A0A553P777"/>
<evidence type="ECO:0000256" key="1">
    <source>
        <dbReference type="SAM" id="Phobius"/>
    </source>
</evidence>
<evidence type="ECO:0000313" key="3">
    <source>
        <dbReference type="Proteomes" id="UP000318571"/>
    </source>
</evidence>
<keyword evidence="1" id="KW-0472">Membrane</keyword>
<accession>A0A553P777</accession>
<keyword evidence="3" id="KW-1185">Reference proteome</keyword>
<feature type="transmembrane region" description="Helical" evidence="1">
    <location>
        <begin position="84"/>
        <end position="106"/>
    </location>
</feature>
<keyword evidence="1" id="KW-1133">Transmembrane helix</keyword>
<dbReference type="EMBL" id="VCGU01000007">
    <property type="protein sequence ID" value="TRY73535.1"/>
    <property type="molecule type" value="Genomic_DNA"/>
</dbReference>
<protein>
    <submittedName>
        <fullName evidence="2">Uncharacterized protein</fullName>
    </submittedName>
</protein>
<dbReference type="Proteomes" id="UP000318571">
    <property type="component" value="Chromosome 3"/>
</dbReference>
<proteinExistence type="predicted"/>
<evidence type="ECO:0000313" key="2">
    <source>
        <dbReference type="EMBL" id="TRY73535.1"/>
    </source>
</evidence>